<organism evidence="2 3">
    <name type="scientific">Volvox reticuliferus</name>
    <dbReference type="NCBI Taxonomy" id="1737510"/>
    <lineage>
        <taxon>Eukaryota</taxon>
        <taxon>Viridiplantae</taxon>
        <taxon>Chlorophyta</taxon>
        <taxon>core chlorophytes</taxon>
        <taxon>Chlorophyceae</taxon>
        <taxon>CS clade</taxon>
        <taxon>Chlamydomonadales</taxon>
        <taxon>Volvocaceae</taxon>
        <taxon>Volvox</taxon>
    </lineage>
</organism>
<name>A0A8J4FPC7_9CHLO</name>
<evidence type="ECO:0000313" key="3">
    <source>
        <dbReference type="Proteomes" id="UP000747110"/>
    </source>
</evidence>
<evidence type="ECO:0000256" key="1">
    <source>
        <dbReference type="SAM" id="MobiDB-lite"/>
    </source>
</evidence>
<reference evidence="2" key="1">
    <citation type="journal article" date="2021" name="Proc. Natl. Acad. Sci. U.S.A.">
        <title>Three genomes in the algal genus Volvox reveal the fate of a haploid sex-determining region after a transition to homothallism.</title>
        <authorList>
            <person name="Yamamoto K."/>
            <person name="Hamaji T."/>
            <person name="Kawai-Toyooka H."/>
            <person name="Matsuzaki R."/>
            <person name="Takahashi F."/>
            <person name="Nishimura Y."/>
            <person name="Kawachi M."/>
            <person name="Noguchi H."/>
            <person name="Minakuchi Y."/>
            <person name="Umen J.G."/>
            <person name="Toyoda A."/>
            <person name="Nozaki H."/>
        </authorList>
    </citation>
    <scope>NUCLEOTIDE SEQUENCE</scope>
    <source>
        <strain evidence="2">NIES-3786</strain>
    </source>
</reference>
<feature type="compositionally biased region" description="Polar residues" evidence="1">
    <location>
        <begin position="126"/>
        <end position="140"/>
    </location>
</feature>
<comment type="caution">
    <text evidence="2">The sequence shown here is derived from an EMBL/GenBank/DDBJ whole genome shotgun (WGS) entry which is preliminary data.</text>
</comment>
<dbReference type="Proteomes" id="UP000747110">
    <property type="component" value="Unassembled WGS sequence"/>
</dbReference>
<sequence length="265" mass="26989">MSSTSQETFYQSGERLGCRNASTLLDARPLGLRSFELKAFAWNLCHAVRDFHDKNRVPVEAHGALELASIVISGDDPTTCSVSLEPNLGFGDCSHGSGAADSLVTVSPPSALTVSSRPSSKAARTFGSNAQTSSAMSTNNSGDNVVTVANLRPCSGGTSASGCCSCGANDASSNSNRKNRKCGCSTGTNRNGGSSTCSTNSYATISNSFLSCGSSCMDSECGHGTSSGGGGGTRCTEAEAPSGWCRAPEQLLGLPYGPPAGKPEK</sequence>
<protein>
    <submittedName>
        <fullName evidence="2">Uncharacterized protein</fullName>
    </submittedName>
</protein>
<dbReference type="AlphaFoldDB" id="A0A8J4FPC7"/>
<gene>
    <name evidence="2" type="ORF">Vretifemale_8348</name>
</gene>
<dbReference type="EMBL" id="BNCP01000014">
    <property type="protein sequence ID" value="GIL78960.1"/>
    <property type="molecule type" value="Genomic_DNA"/>
</dbReference>
<feature type="region of interest" description="Disordered" evidence="1">
    <location>
        <begin position="113"/>
        <end position="140"/>
    </location>
</feature>
<keyword evidence="3" id="KW-1185">Reference proteome</keyword>
<accession>A0A8J4FPC7</accession>
<proteinExistence type="predicted"/>
<evidence type="ECO:0000313" key="2">
    <source>
        <dbReference type="EMBL" id="GIL78960.1"/>
    </source>
</evidence>